<evidence type="ECO:0000256" key="5">
    <source>
        <dbReference type="HAMAP-Rule" id="MF_02033"/>
    </source>
</evidence>
<dbReference type="InterPro" id="IPR043129">
    <property type="entry name" value="ATPase_NBD"/>
</dbReference>
<keyword evidence="4 5" id="KW-0131">Cell cycle</keyword>
<comment type="function">
    <text evidence="5 6">Cell division protein that is involved in the assembly of the Z ring. May serve as a membrane anchor for the Z ring.</text>
</comment>
<dbReference type="Pfam" id="PF14450">
    <property type="entry name" value="FtsA"/>
    <property type="match status" value="2"/>
</dbReference>
<dbReference type="PANTHER" id="PTHR32432">
    <property type="entry name" value="CELL DIVISION PROTEIN FTSA-RELATED"/>
    <property type="match status" value="1"/>
</dbReference>
<dbReference type="AlphaFoldDB" id="A0A6S6T0Q8"/>
<evidence type="ECO:0000256" key="4">
    <source>
        <dbReference type="ARBA" id="ARBA00023306"/>
    </source>
</evidence>
<dbReference type="HAMAP" id="MF_02033">
    <property type="entry name" value="FtsA"/>
    <property type="match status" value="1"/>
</dbReference>
<dbReference type="EMBL" id="CACVAP010000074">
    <property type="protein sequence ID" value="CAA6814351.1"/>
    <property type="molecule type" value="Genomic_DNA"/>
</dbReference>
<dbReference type="InterPro" id="IPR050696">
    <property type="entry name" value="FtsA/MreB"/>
</dbReference>
<evidence type="ECO:0000256" key="1">
    <source>
        <dbReference type="ARBA" id="ARBA00022475"/>
    </source>
</evidence>
<dbReference type="SMART" id="SM00842">
    <property type="entry name" value="FtsA"/>
    <property type="match status" value="1"/>
</dbReference>
<keyword evidence="1 5" id="KW-1003">Cell membrane</keyword>
<dbReference type="PANTHER" id="PTHR32432:SF4">
    <property type="entry name" value="CELL DIVISION PROTEIN FTSA"/>
    <property type="match status" value="1"/>
</dbReference>
<dbReference type="SUPFAM" id="SSF53067">
    <property type="entry name" value="Actin-like ATPase domain"/>
    <property type="match status" value="2"/>
</dbReference>
<dbReference type="InterPro" id="IPR003494">
    <property type="entry name" value="SHS2_FtsA"/>
</dbReference>
<reference evidence="8" key="1">
    <citation type="submission" date="2020-01" db="EMBL/GenBank/DDBJ databases">
        <authorList>
            <person name="Meier V. D."/>
            <person name="Meier V D."/>
        </authorList>
    </citation>
    <scope>NUCLEOTIDE SEQUENCE</scope>
    <source>
        <strain evidence="8">HLG_WM_MAG_06</strain>
    </source>
</reference>
<comment type="subunit">
    <text evidence="5">Self-interacts. Interacts with FtsZ.</text>
</comment>
<dbReference type="CDD" id="cd24048">
    <property type="entry name" value="ASKHA_NBD_FtsA"/>
    <property type="match status" value="1"/>
</dbReference>
<dbReference type="Pfam" id="PF02491">
    <property type="entry name" value="SHS2_FTSA"/>
    <property type="match status" value="1"/>
</dbReference>
<sequence>MNKPILAIDIGSTKICAIIGEIKDGQMEIAGHGISKSQGIKKGAISNIELASQSIKHAVDDAKRVAGINPTTATISISGAYVKSLKSSGVVNIPNQEISINEINRVMQTALYNANIPNEFEILHVLPYKFKIDEQDFIEDPNGMNASRMEVDTHIIMTGKSNLGNLKKAVHAAGIEISKVVLSGYASSLAVLSENDRERGVAVIDLGGQTSNLVVHAGNAIQYNDFLSVGSNHITNDLSIALHTPLDVAEELKISKGSLLQTAGGEVRLSIIGDEENLNLVSLDIVHNIIYSRMEETLVILADQLAKSGLKEQLGAGIILTGGMTLIEGTRELAQALIPNIPIRVGQPTNITNISEDLNSPEFSTVIGLLQYESGKHTEYELEGSKTMLHSKEYKHKDSLQDIANLQNMDGVQKPKISVSTPSFKDEKESDIDLFKDLSQEPKKNQNNPIDNFMDWAKKIF</sequence>
<proteinExistence type="inferred from homology"/>
<dbReference type="PIRSF" id="PIRSF003101">
    <property type="entry name" value="FtsA"/>
    <property type="match status" value="1"/>
</dbReference>
<comment type="subcellular location">
    <subcellularLocation>
        <location evidence="5">Cell membrane</location>
        <topology evidence="5">Peripheral membrane protein</topology>
        <orientation evidence="5">Cytoplasmic side</orientation>
    </subcellularLocation>
    <text evidence="5">Localizes to the Z ring in an FtsZ-dependent manner. Targeted to the membrane through a conserved C-terminal amphipathic helix.</text>
</comment>
<dbReference type="GO" id="GO:0009898">
    <property type="term" value="C:cytoplasmic side of plasma membrane"/>
    <property type="evidence" value="ECO:0007669"/>
    <property type="project" value="UniProtKB-UniRule"/>
</dbReference>
<evidence type="ECO:0000256" key="2">
    <source>
        <dbReference type="ARBA" id="ARBA00022618"/>
    </source>
</evidence>
<comment type="similarity">
    <text evidence="5 6">Belongs to the FtsA/MreB family.</text>
</comment>
<dbReference type="InterPro" id="IPR020823">
    <property type="entry name" value="Cell_div_FtsA"/>
</dbReference>
<evidence type="ECO:0000259" key="7">
    <source>
        <dbReference type="SMART" id="SM00842"/>
    </source>
</evidence>
<dbReference type="NCBIfam" id="TIGR01174">
    <property type="entry name" value="ftsA"/>
    <property type="match status" value="1"/>
</dbReference>
<name>A0A6S6T0Q8_9BACT</name>
<dbReference type="GO" id="GO:0032153">
    <property type="term" value="C:cell division site"/>
    <property type="evidence" value="ECO:0007669"/>
    <property type="project" value="UniProtKB-UniRule"/>
</dbReference>
<keyword evidence="2 5" id="KW-0132">Cell division</keyword>
<accession>A0A6S6T0Q8</accession>
<organism evidence="8">
    <name type="scientific">uncultured Sulfurovum sp</name>
    <dbReference type="NCBI Taxonomy" id="269237"/>
    <lineage>
        <taxon>Bacteria</taxon>
        <taxon>Pseudomonadati</taxon>
        <taxon>Campylobacterota</taxon>
        <taxon>Epsilonproteobacteria</taxon>
        <taxon>Campylobacterales</taxon>
        <taxon>Sulfurovaceae</taxon>
        <taxon>Sulfurovum</taxon>
        <taxon>environmental samples</taxon>
    </lineage>
</organism>
<evidence type="ECO:0000256" key="6">
    <source>
        <dbReference type="PIRNR" id="PIRNR003101"/>
    </source>
</evidence>
<keyword evidence="3 5" id="KW-0472">Membrane</keyword>
<evidence type="ECO:0000256" key="3">
    <source>
        <dbReference type="ARBA" id="ARBA00023136"/>
    </source>
</evidence>
<dbReference type="Gene3D" id="3.30.420.40">
    <property type="match status" value="2"/>
</dbReference>
<protein>
    <recommendedName>
        <fullName evidence="5 6">Cell division protein FtsA</fullName>
    </recommendedName>
</protein>
<dbReference type="GO" id="GO:0043093">
    <property type="term" value="P:FtsZ-dependent cytokinesis"/>
    <property type="evidence" value="ECO:0007669"/>
    <property type="project" value="UniProtKB-UniRule"/>
</dbReference>
<dbReference type="Gene3D" id="3.30.1490.110">
    <property type="match status" value="1"/>
</dbReference>
<feature type="domain" description="SHS2" evidence="7">
    <location>
        <begin position="5"/>
        <end position="191"/>
    </location>
</feature>
<evidence type="ECO:0000313" key="8">
    <source>
        <dbReference type="EMBL" id="CAA6814351.1"/>
    </source>
</evidence>
<gene>
    <name evidence="5" type="primary">ftsA</name>
    <name evidence="8" type="ORF">HELGO_WM6284</name>
</gene>